<dbReference type="Proteomes" id="UP000829354">
    <property type="component" value="Chromosome I"/>
</dbReference>
<reference evidence="4 6" key="1">
    <citation type="submission" date="2022-04" db="EMBL/GenBank/DDBJ databases">
        <title>Chromosome-level reference genomes for two strains of Caenorhabditis briggsae: an improved platform for comparative genomics.</title>
        <authorList>
            <person name="Stevens L."/>
            <person name="Andersen E."/>
        </authorList>
    </citation>
    <scope>NUCLEOTIDE SEQUENCE [LARGE SCALE GENOMIC DNA]</scope>
    <source>
        <strain evidence="4">VX34</strain>
        <tissue evidence="4">Whole-organism</tissue>
    </source>
</reference>
<evidence type="ECO:0000313" key="5">
    <source>
        <dbReference type="Proteomes" id="UP000827892"/>
    </source>
</evidence>
<sequence>MLNRRNERNQSSDHLLDENICETFRNICKVISIFRCNWFKNECPIRADKCDPVPYDAAMKWCKAKQNDYWFQRFFYENVGECKLAAEKAFKEYCIEAKNEIPSCYQFYPTTANKMIPFIIGGVIGVIATLAIGIGIFCYCKKKKASGPGQSMTGTTTGRATATGNTTKTGTKTNTGTTKAATTTGAPTARY</sequence>
<dbReference type="AlphaFoldDB" id="A0AAE9DVR0"/>
<dbReference type="EMBL" id="CP090891">
    <property type="protein sequence ID" value="ULU13576.1"/>
    <property type="molecule type" value="Genomic_DNA"/>
</dbReference>
<organism evidence="3 5">
    <name type="scientific">Caenorhabditis briggsae</name>
    <dbReference type="NCBI Taxonomy" id="6238"/>
    <lineage>
        <taxon>Eukaryota</taxon>
        <taxon>Metazoa</taxon>
        <taxon>Ecdysozoa</taxon>
        <taxon>Nematoda</taxon>
        <taxon>Chromadorea</taxon>
        <taxon>Rhabditida</taxon>
        <taxon>Rhabditina</taxon>
        <taxon>Rhabditomorpha</taxon>
        <taxon>Rhabditoidea</taxon>
        <taxon>Rhabditidae</taxon>
        <taxon>Peloderinae</taxon>
        <taxon>Caenorhabditis</taxon>
    </lineage>
</organism>
<keyword evidence="2" id="KW-0472">Membrane</keyword>
<reference evidence="3 5" key="2">
    <citation type="submission" date="2022-05" db="EMBL/GenBank/DDBJ databases">
        <title>Chromosome-level reference genomes for two strains of Caenorhabditis briggsae: an improved platform for comparative genomics.</title>
        <authorList>
            <person name="Stevens L."/>
            <person name="Andersen E.C."/>
        </authorList>
    </citation>
    <scope>NUCLEOTIDE SEQUENCE [LARGE SCALE GENOMIC DNA]</scope>
    <source>
        <strain evidence="3">QX1410_ONT</strain>
        <tissue evidence="3">Whole-organism</tissue>
    </source>
</reference>
<gene>
    <name evidence="3" type="ORF">L3Y34_016223</name>
    <name evidence="4" type="ORF">L5515_002292</name>
</gene>
<protein>
    <submittedName>
        <fullName evidence="3">Uncharacterized protein</fullName>
    </submittedName>
</protein>
<evidence type="ECO:0000313" key="6">
    <source>
        <dbReference type="Proteomes" id="UP000829354"/>
    </source>
</evidence>
<evidence type="ECO:0000313" key="3">
    <source>
        <dbReference type="EMBL" id="ULU13576.1"/>
    </source>
</evidence>
<proteinExistence type="predicted"/>
<dbReference type="Proteomes" id="UP000827892">
    <property type="component" value="Chromosome I"/>
</dbReference>
<feature type="transmembrane region" description="Helical" evidence="2">
    <location>
        <begin position="115"/>
        <end position="140"/>
    </location>
</feature>
<dbReference type="EMBL" id="CP092620">
    <property type="protein sequence ID" value="UMM14519.1"/>
    <property type="molecule type" value="Genomic_DNA"/>
</dbReference>
<evidence type="ECO:0000256" key="2">
    <source>
        <dbReference type="SAM" id="Phobius"/>
    </source>
</evidence>
<keyword evidence="2" id="KW-1133">Transmembrane helix</keyword>
<keyword evidence="2" id="KW-0812">Transmembrane</keyword>
<accession>A0AAE9DVR0</accession>
<keyword evidence="6" id="KW-1185">Reference proteome</keyword>
<name>A0AAE9DVR0_CAEBR</name>
<evidence type="ECO:0000313" key="4">
    <source>
        <dbReference type="EMBL" id="UMM14519.1"/>
    </source>
</evidence>
<feature type="region of interest" description="Disordered" evidence="1">
    <location>
        <begin position="144"/>
        <end position="191"/>
    </location>
</feature>
<evidence type="ECO:0000256" key="1">
    <source>
        <dbReference type="SAM" id="MobiDB-lite"/>
    </source>
</evidence>
<feature type="compositionally biased region" description="Low complexity" evidence="1">
    <location>
        <begin position="153"/>
        <end position="191"/>
    </location>
</feature>